<proteinExistence type="inferred from homology"/>
<evidence type="ECO:0000256" key="2">
    <source>
        <dbReference type="ARBA" id="ARBA00007878"/>
    </source>
</evidence>
<dbReference type="Proteomes" id="UP001565368">
    <property type="component" value="Unassembled WGS sequence"/>
</dbReference>
<evidence type="ECO:0000256" key="4">
    <source>
        <dbReference type="ARBA" id="ARBA00022540"/>
    </source>
</evidence>
<evidence type="ECO:0000256" key="6">
    <source>
        <dbReference type="ARBA" id="ARBA00044144"/>
    </source>
</evidence>
<sequence>MPPKKQPGKPDAKSKGQNGDEAPLQAVVMADSFNRRFEVLCVDQPRMLLPLCSTPLLTWTLESLSLSGVKQVFIFANAHADQVREFVDKSPFNDVLDIQTISNKTSRTAGDALRHLDTMDILNADNPYILVHSPLIANYDFSKMVEEHKKRRETDKSIIMTLGVGRGGRPHPESPIMLVHPPSSRLLHYSLNPLAPRAHRVKLPAVPFIEPWPSSIDTYEIWSGTNASSSRGGYRDLGVDICEADVQALCTENFDYQDLRRNFLKSVLRNDLLGKTISVHLVGDEEVDPTAKDSKMQRGRYVERIRDTRTYGETAQDILQRWVFPLVPDMNEPGGAQYELRRGNVYVARDNVVLARTTTLQGPALIGARCQLSHNTRIRRSTLGSNCVVGDNTTLNNTHIWSNVRIGADCYLDESIIGDNVVIGDGVHIGKGTLIGSGCKIAPGVKIPEFSRIGREPYGARDEDSDEDSDDDSDDSESTASGSKAKAAAEAREKRGLAILGPDSVGFLWPAEEEEDDESSDDEAEDSDDEDLYEHPKNKRLGQLGRRLSEASVSTASLSTLSVASTTPPDSPASYASSTSEIEVSGLNISDGPPPAFFTEARSSLARAYDEGHSIENASLELKTLVMGYNSGIDTARAEVVNFLMSKVPTEGSAAQILAAATKIWARWGKLAASLSRELSDVALDVQIYCVKNAAAAPWFGIALRALYDSDIVDEDALIDWRDSEEARGEDAPAAERETYKQVFAKGKQYVDILEQMDSGSEEDESDDE</sequence>
<dbReference type="CDD" id="cd11558">
    <property type="entry name" value="W2_eIF2B_epsilon"/>
    <property type="match status" value="1"/>
</dbReference>
<feature type="compositionally biased region" description="Acidic residues" evidence="9">
    <location>
        <begin position="512"/>
        <end position="532"/>
    </location>
</feature>
<dbReference type="GeneID" id="95990031"/>
<evidence type="ECO:0000256" key="9">
    <source>
        <dbReference type="SAM" id="MobiDB-lite"/>
    </source>
</evidence>
<keyword evidence="12" id="KW-1185">Reference proteome</keyword>
<dbReference type="InterPro" id="IPR035543">
    <property type="entry name" value="eIF-2B_epsilon_N"/>
</dbReference>
<accession>A0ABR3PSD6</accession>
<keyword evidence="3" id="KW-0963">Cytoplasm</keyword>
<dbReference type="InterPro" id="IPR003307">
    <property type="entry name" value="W2_domain"/>
</dbReference>
<dbReference type="Gene3D" id="2.160.10.10">
    <property type="entry name" value="Hexapeptide repeat proteins"/>
    <property type="match status" value="1"/>
</dbReference>
<dbReference type="GO" id="GO:0003743">
    <property type="term" value="F:translation initiation factor activity"/>
    <property type="evidence" value="ECO:0007669"/>
    <property type="project" value="UniProtKB-KW"/>
</dbReference>
<dbReference type="SUPFAM" id="SSF48371">
    <property type="entry name" value="ARM repeat"/>
    <property type="match status" value="1"/>
</dbReference>
<dbReference type="InterPro" id="IPR016024">
    <property type="entry name" value="ARM-type_fold"/>
</dbReference>
<dbReference type="InterPro" id="IPR051956">
    <property type="entry name" value="eIF2B_epsilon"/>
</dbReference>
<dbReference type="Pfam" id="PF02020">
    <property type="entry name" value="W2"/>
    <property type="match status" value="1"/>
</dbReference>
<evidence type="ECO:0000256" key="7">
    <source>
        <dbReference type="ARBA" id="ARBA00044345"/>
    </source>
</evidence>
<keyword evidence="5" id="KW-0648">Protein biosynthesis</keyword>
<dbReference type="RefSeq" id="XP_069205301.1">
    <property type="nucleotide sequence ID" value="XM_069357364.1"/>
</dbReference>
<evidence type="ECO:0000313" key="11">
    <source>
        <dbReference type="EMBL" id="KAL1405357.1"/>
    </source>
</evidence>
<dbReference type="PANTHER" id="PTHR45887">
    <property type="entry name" value="TRANSLATION INITIATION FACTOR EIF-2B SUBUNIT EPSILON"/>
    <property type="match status" value="1"/>
</dbReference>
<dbReference type="InterPro" id="IPR029044">
    <property type="entry name" value="Nucleotide-diphossugar_trans"/>
</dbReference>
<evidence type="ECO:0000256" key="3">
    <source>
        <dbReference type="ARBA" id="ARBA00022490"/>
    </source>
</evidence>
<evidence type="ECO:0000256" key="5">
    <source>
        <dbReference type="ARBA" id="ARBA00022917"/>
    </source>
</evidence>
<feature type="compositionally biased region" description="Acidic residues" evidence="9">
    <location>
        <begin position="463"/>
        <end position="477"/>
    </location>
</feature>
<feature type="domain" description="W2" evidence="10">
    <location>
        <begin position="591"/>
        <end position="764"/>
    </location>
</feature>
<keyword evidence="4 11" id="KW-0396">Initiation factor</keyword>
<feature type="compositionally biased region" description="Basic and acidic residues" evidence="9">
    <location>
        <begin position="452"/>
        <end position="462"/>
    </location>
</feature>
<feature type="region of interest" description="Disordered" evidence="9">
    <location>
        <begin position="1"/>
        <end position="23"/>
    </location>
</feature>
<feature type="region of interest" description="Disordered" evidence="9">
    <location>
        <begin position="452"/>
        <end position="488"/>
    </location>
</feature>
<dbReference type="InterPro" id="IPR044123">
    <property type="entry name" value="W2_eIF2B_epsilon"/>
</dbReference>
<reference evidence="11 12" key="1">
    <citation type="submission" date="2023-08" db="EMBL/GenBank/DDBJ databases">
        <title>Annotated Genome Sequence of Vanrija albida AlHP1.</title>
        <authorList>
            <person name="Herzog R."/>
        </authorList>
    </citation>
    <scope>NUCLEOTIDE SEQUENCE [LARGE SCALE GENOMIC DNA]</scope>
    <source>
        <strain evidence="11 12">AlHP1</strain>
    </source>
</reference>
<comment type="similarity">
    <text evidence="2">Belongs to the eIF-2B gamma/epsilon subunits family.</text>
</comment>
<organism evidence="11 12">
    <name type="scientific">Vanrija albida</name>
    <dbReference type="NCBI Taxonomy" id="181172"/>
    <lineage>
        <taxon>Eukaryota</taxon>
        <taxon>Fungi</taxon>
        <taxon>Dikarya</taxon>
        <taxon>Basidiomycota</taxon>
        <taxon>Agaricomycotina</taxon>
        <taxon>Tremellomycetes</taxon>
        <taxon>Trichosporonales</taxon>
        <taxon>Trichosporonaceae</taxon>
        <taxon>Vanrija</taxon>
    </lineage>
</organism>
<evidence type="ECO:0000259" key="10">
    <source>
        <dbReference type="PROSITE" id="PS51363"/>
    </source>
</evidence>
<comment type="caution">
    <text evidence="11">The sequence shown here is derived from an EMBL/GenBank/DDBJ whole genome shotgun (WGS) entry which is preliminary data.</text>
</comment>
<evidence type="ECO:0000256" key="8">
    <source>
        <dbReference type="ARBA" id="ARBA00046432"/>
    </source>
</evidence>
<dbReference type="Gene3D" id="3.90.550.10">
    <property type="entry name" value="Spore Coat Polysaccharide Biosynthesis Protein SpsA, Chain A"/>
    <property type="match status" value="1"/>
</dbReference>
<dbReference type="Gene3D" id="1.25.40.180">
    <property type="match status" value="1"/>
</dbReference>
<dbReference type="InterPro" id="IPR056764">
    <property type="entry name" value="LbH_EIF2B3/5"/>
</dbReference>
<dbReference type="SUPFAM" id="SSF51161">
    <property type="entry name" value="Trimeric LpxA-like enzymes"/>
    <property type="match status" value="1"/>
</dbReference>
<evidence type="ECO:0000313" key="12">
    <source>
        <dbReference type="Proteomes" id="UP001565368"/>
    </source>
</evidence>
<dbReference type="Pfam" id="PF25084">
    <property type="entry name" value="LbH_EIF2B"/>
    <property type="match status" value="1"/>
</dbReference>
<dbReference type="PANTHER" id="PTHR45887:SF1">
    <property type="entry name" value="TRANSLATION INITIATION FACTOR EIF-2B SUBUNIT EPSILON"/>
    <property type="match status" value="1"/>
</dbReference>
<dbReference type="CDD" id="cd04197">
    <property type="entry name" value="eIF-2B_epsilon_N"/>
    <property type="match status" value="1"/>
</dbReference>
<comment type="subcellular location">
    <subcellularLocation>
        <location evidence="1">Cytoplasm</location>
        <location evidence="1">Cytosol</location>
    </subcellularLocation>
</comment>
<gene>
    <name evidence="11" type="primary">GCD6</name>
    <name evidence="11" type="ORF">Q8F55_008988</name>
</gene>
<name>A0ABR3PSD6_9TREE</name>
<dbReference type="SUPFAM" id="SSF53448">
    <property type="entry name" value="Nucleotide-diphospho-sugar transferases"/>
    <property type="match status" value="1"/>
</dbReference>
<feature type="region of interest" description="Disordered" evidence="9">
    <location>
        <begin position="512"/>
        <end position="578"/>
    </location>
</feature>
<protein>
    <recommendedName>
        <fullName evidence="6">Translation initiation factor eIF2B subunit epsilon</fullName>
    </recommendedName>
    <alternativeName>
        <fullName evidence="7">eIF2B GDP-GTP exchange factor subunit epsilon</fullName>
    </alternativeName>
</protein>
<feature type="compositionally biased region" description="Low complexity" evidence="9">
    <location>
        <begin position="550"/>
        <end position="567"/>
    </location>
</feature>
<dbReference type="PROSITE" id="PS51363">
    <property type="entry name" value="W2"/>
    <property type="match status" value="1"/>
</dbReference>
<dbReference type="InterPro" id="IPR011004">
    <property type="entry name" value="Trimer_LpxA-like_sf"/>
</dbReference>
<comment type="subunit">
    <text evidence="8">Component of the translation initiation factor 2B (eIF2B) complex which is a heterodecamer of two sets of five different subunits: alpha, beta, gamma, delta and epsilon. Subunits alpha, beta and delta comprise a regulatory subcomplex and subunits epsilon and gamma comprise a catalytic subcomplex. Within the complex, the hexameric regulatory complex resides at the center, with the two heterodimeric catalytic subcomplexes bound on opposite sides.</text>
</comment>
<evidence type="ECO:0000256" key="1">
    <source>
        <dbReference type="ARBA" id="ARBA00004514"/>
    </source>
</evidence>
<dbReference type="EMBL" id="JBBXJM010000007">
    <property type="protein sequence ID" value="KAL1405357.1"/>
    <property type="molecule type" value="Genomic_DNA"/>
</dbReference>